<name>A0A0A2LK15_9FLAO</name>
<proteinExistence type="predicted"/>
<evidence type="ECO:0000313" key="2">
    <source>
        <dbReference type="EMBL" id="KGO79548.1"/>
    </source>
</evidence>
<gene>
    <name evidence="2" type="ORF">Q763_13440</name>
</gene>
<protein>
    <submittedName>
        <fullName evidence="2">Uncharacterized protein</fullName>
    </submittedName>
</protein>
<sequence length="306" mass="33843">MKTNFLRVLIVAFSAIVFVKCSTPETEETNTVAFNTKVTNVHPFLNCNCSESATKVSGSTAANWANQFAPLVKFDRAAPDYPASVEAVWSSSADGGKVCEGQLALTDATAPTAPVFPTYYDVQQHPSDSDKIFIEYWFTYKRQEPCAIGQGGHDYDWEHIVLQVKKSTQKILTVTYFQHGGWYTKDWRNVSSGTTVVAYVGKKAHGMYHNSRSSSFFGYECTYYGDYRNPADAGDEYGTWNDLVAMSCEKTEFNFSGTWGASGKGPLFRTRDFWNFAACKGTDGLFGTDGCSQCDFGNNVIIGSIN</sequence>
<organism evidence="2 3">
    <name type="scientific">Flavobacterium beibuense F44-8</name>
    <dbReference type="NCBI Taxonomy" id="1406840"/>
    <lineage>
        <taxon>Bacteria</taxon>
        <taxon>Pseudomonadati</taxon>
        <taxon>Bacteroidota</taxon>
        <taxon>Flavobacteriia</taxon>
        <taxon>Flavobacteriales</taxon>
        <taxon>Flavobacteriaceae</taxon>
        <taxon>Flavobacterium</taxon>
    </lineage>
</organism>
<dbReference type="STRING" id="1406840.Q763_13440"/>
<dbReference type="EMBL" id="JRLV01000016">
    <property type="protein sequence ID" value="KGO79548.1"/>
    <property type="molecule type" value="Genomic_DNA"/>
</dbReference>
<dbReference type="InterPro" id="IPR008701">
    <property type="entry name" value="NPP1"/>
</dbReference>
<feature type="signal peptide" evidence="1">
    <location>
        <begin position="1"/>
        <end position="19"/>
    </location>
</feature>
<evidence type="ECO:0000256" key="1">
    <source>
        <dbReference type="SAM" id="SignalP"/>
    </source>
</evidence>
<dbReference type="Pfam" id="PF05630">
    <property type="entry name" value="NPP1"/>
    <property type="match status" value="1"/>
</dbReference>
<keyword evidence="1" id="KW-0732">Signal</keyword>
<accession>A0A0A2LK15</accession>
<evidence type="ECO:0000313" key="3">
    <source>
        <dbReference type="Proteomes" id="UP000030129"/>
    </source>
</evidence>
<keyword evidence="3" id="KW-1185">Reference proteome</keyword>
<reference evidence="2 3" key="1">
    <citation type="submission" date="2013-09" db="EMBL/GenBank/DDBJ databases">
        <authorList>
            <person name="Zeng Z."/>
            <person name="Chen C."/>
        </authorList>
    </citation>
    <scope>NUCLEOTIDE SEQUENCE [LARGE SCALE GENOMIC DNA]</scope>
    <source>
        <strain evidence="2 3">F44-8</strain>
    </source>
</reference>
<dbReference type="eggNOG" id="ENOG5032H49">
    <property type="taxonomic scope" value="Bacteria"/>
</dbReference>
<comment type="caution">
    <text evidence="2">The sequence shown here is derived from an EMBL/GenBank/DDBJ whole genome shotgun (WGS) entry which is preliminary data.</text>
</comment>
<dbReference type="RefSeq" id="WP_035135074.1">
    <property type="nucleotide sequence ID" value="NZ_JRLV01000016.1"/>
</dbReference>
<dbReference type="Proteomes" id="UP000030129">
    <property type="component" value="Unassembled WGS sequence"/>
</dbReference>
<feature type="chain" id="PRO_5001991252" evidence="1">
    <location>
        <begin position="20"/>
        <end position="306"/>
    </location>
</feature>
<dbReference type="AlphaFoldDB" id="A0A0A2LK15"/>